<keyword evidence="2" id="KW-1185">Reference proteome</keyword>
<dbReference type="EMBL" id="JARKHS020033257">
    <property type="protein sequence ID" value="KAK8759266.1"/>
    <property type="molecule type" value="Genomic_DNA"/>
</dbReference>
<organism evidence="1 2">
    <name type="scientific">Amblyomma americanum</name>
    <name type="common">Lone star tick</name>
    <dbReference type="NCBI Taxonomy" id="6943"/>
    <lineage>
        <taxon>Eukaryota</taxon>
        <taxon>Metazoa</taxon>
        <taxon>Ecdysozoa</taxon>
        <taxon>Arthropoda</taxon>
        <taxon>Chelicerata</taxon>
        <taxon>Arachnida</taxon>
        <taxon>Acari</taxon>
        <taxon>Parasitiformes</taxon>
        <taxon>Ixodida</taxon>
        <taxon>Ixodoidea</taxon>
        <taxon>Ixodidae</taxon>
        <taxon>Amblyomminae</taxon>
        <taxon>Amblyomma</taxon>
    </lineage>
</organism>
<evidence type="ECO:0000313" key="1">
    <source>
        <dbReference type="EMBL" id="KAK8759266.1"/>
    </source>
</evidence>
<dbReference type="Proteomes" id="UP001321473">
    <property type="component" value="Unassembled WGS sequence"/>
</dbReference>
<reference evidence="1 2" key="1">
    <citation type="journal article" date="2023" name="Arcadia Sci">
        <title>De novo assembly of a long-read Amblyomma americanum tick genome.</title>
        <authorList>
            <person name="Chou S."/>
            <person name="Poskanzer K.E."/>
            <person name="Rollins M."/>
            <person name="Thuy-Boun P.S."/>
        </authorList>
    </citation>
    <scope>NUCLEOTIDE SEQUENCE [LARGE SCALE GENOMIC DNA]</scope>
    <source>
        <strain evidence="1">F_SG_1</strain>
        <tissue evidence="1">Salivary glands</tissue>
    </source>
</reference>
<name>A0AAQ4D9X6_AMBAM</name>
<sequence length="112" mass="12864">MFVVHGHYIFGDHTVDPCAVMPPTRYSSVELPKDFFRDYRFDLLCKVKGKVLDLNFGIAVYDVDFDDYANECSSLNKFGSHSRLRTLRKIVDYYKSLSSDRFDEASCTSIVG</sequence>
<evidence type="ECO:0000313" key="2">
    <source>
        <dbReference type="Proteomes" id="UP001321473"/>
    </source>
</evidence>
<gene>
    <name evidence="1" type="ORF">V5799_003110</name>
</gene>
<comment type="caution">
    <text evidence="1">The sequence shown here is derived from an EMBL/GenBank/DDBJ whole genome shotgun (WGS) entry which is preliminary data.</text>
</comment>
<protein>
    <submittedName>
        <fullName evidence="1">Uncharacterized protein</fullName>
    </submittedName>
</protein>
<dbReference type="AlphaFoldDB" id="A0AAQ4D9X6"/>
<proteinExistence type="predicted"/>
<accession>A0AAQ4D9X6</accession>